<reference evidence="1" key="1">
    <citation type="submission" date="2018-02" db="EMBL/GenBank/DDBJ databases">
        <title>Rhizophora mucronata_Transcriptome.</title>
        <authorList>
            <person name="Meera S.P."/>
            <person name="Sreeshan A."/>
            <person name="Augustine A."/>
        </authorList>
    </citation>
    <scope>NUCLEOTIDE SEQUENCE</scope>
    <source>
        <tissue evidence="1">Leaf</tissue>
    </source>
</reference>
<dbReference type="AlphaFoldDB" id="A0A2P2IIB6"/>
<accession>A0A2P2IIB6</accession>
<protein>
    <submittedName>
        <fullName evidence="1">Uncharacterized protein</fullName>
    </submittedName>
</protein>
<name>A0A2P2IIB6_RHIMU</name>
<dbReference type="EMBL" id="GGEC01000490">
    <property type="protein sequence ID" value="MBW80973.1"/>
    <property type="molecule type" value="Transcribed_RNA"/>
</dbReference>
<evidence type="ECO:0000313" key="1">
    <source>
        <dbReference type="EMBL" id="MBW80973.1"/>
    </source>
</evidence>
<sequence length="29" mass="3218">MGLILNQLDQGRCQCMQLGLQTTATLNPR</sequence>
<proteinExistence type="predicted"/>
<organism evidence="1">
    <name type="scientific">Rhizophora mucronata</name>
    <name type="common">Asiatic mangrove</name>
    <dbReference type="NCBI Taxonomy" id="61149"/>
    <lineage>
        <taxon>Eukaryota</taxon>
        <taxon>Viridiplantae</taxon>
        <taxon>Streptophyta</taxon>
        <taxon>Embryophyta</taxon>
        <taxon>Tracheophyta</taxon>
        <taxon>Spermatophyta</taxon>
        <taxon>Magnoliopsida</taxon>
        <taxon>eudicotyledons</taxon>
        <taxon>Gunneridae</taxon>
        <taxon>Pentapetalae</taxon>
        <taxon>rosids</taxon>
        <taxon>fabids</taxon>
        <taxon>Malpighiales</taxon>
        <taxon>Rhizophoraceae</taxon>
        <taxon>Rhizophora</taxon>
    </lineage>
</organism>